<name>A0A8I1X3Z6_PROMR</name>
<dbReference type="AlphaFoldDB" id="A0A8I1X3Z6"/>
<accession>A0A8I1X3Z6</accession>
<protein>
    <submittedName>
        <fullName evidence="1">Uncharacterized protein</fullName>
    </submittedName>
</protein>
<dbReference type="Proteomes" id="UP000666562">
    <property type="component" value="Unassembled WGS sequence"/>
</dbReference>
<gene>
    <name evidence="1" type="ORF">HA142_06075</name>
</gene>
<proteinExistence type="predicted"/>
<evidence type="ECO:0000313" key="2">
    <source>
        <dbReference type="Proteomes" id="UP000666562"/>
    </source>
</evidence>
<comment type="caution">
    <text evidence="1">The sequence shown here is derived from an EMBL/GenBank/DDBJ whole genome shotgun (WGS) entry which is preliminary data.</text>
</comment>
<organism evidence="1 2">
    <name type="scientific">Prochlorococcus marinus str. XMU1401</name>
    <dbReference type="NCBI Taxonomy" id="2052594"/>
    <lineage>
        <taxon>Bacteria</taxon>
        <taxon>Bacillati</taxon>
        <taxon>Cyanobacteriota</taxon>
        <taxon>Cyanophyceae</taxon>
        <taxon>Synechococcales</taxon>
        <taxon>Prochlorococcaceae</taxon>
        <taxon>Prochlorococcus</taxon>
    </lineage>
</organism>
<dbReference type="EMBL" id="JAAORC010000002">
    <property type="protein sequence ID" value="MBO8223076.1"/>
    <property type="molecule type" value="Genomic_DNA"/>
</dbReference>
<evidence type="ECO:0000313" key="1">
    <source>
        <dbReference type="EMBL" id="MBO8223076.1"/>
    </source>
</evidence>
<sequence length="90" mass="10105">MANNRPPFIKGKKVTAPNMTRHDSYSCALDLLAFTNHGEASINWEGKGVEEDTVYLAYQELKGNKTLSNELKKQYRSSAKINPPKYVPSC</sequence>
<dbReference type="RefSeq" id="WP_209044407.1">
    <property type="nucleotide sequence ID" value="NZ_JAAORC010000002.1"/>
</dbReference>
<reference evidence="1" key="1">
    <citation type="submission" date="2020-03" db="EMBL/GenBank/DDBJ databases">
        <title>Genome differentiation and subclade ecological adaptation of Prochlorococcus HLII clade in the global ocean.</title>
        <authorList>
            <person name="Yan W."/>
            <person name="Fen X."/>
            <person name="Zhang W."/>
        </authorList>
    </citation>
    <scope>NUCLEOTIDE SEQUENCE</scope>
    <source>
        <strain evidence="1">XMU1401</strain>
    </source>
</reference>